<organism evidence="2 3">
    <name type="scientific">Solanum commersonii</name>
    <name type="common">Commerson's wild potato</name>
    <name type="synonym">Commerson's nightshade</name>
    <dbReference type="NCBI Taxonomy" id="4109"/>
    <lineage>
        <taxon>Eukaryota</taxon>
        <taxon>Viridiplantae</taxon>
        <taxon>Streptophyta</taxon>
        <taxon>Embryophyta</taxon>
        <taxon>Tracheophyta</taxon>
        <taxon>Spermatophyta</taxon>
        <taxon>Magnoliopsida</taxon>
        <taxon>eudicotyledons</taxon>
        <taxon>Gunneridae</taxon>
        <taxon>Pentapetalae</taxon>
        <taxon>asterids</taxon>
        <taxon>lamiids</taxon>
        <taxon>Solanales</taxon>
        <taxon>Solanaceae</taxon>
        <taxon>Solanoideae</taxon>
        <taxon>Solaneae</taxon>
        <taxon>Solanum</taxon>
    </lineage>
</organism>
<proteinExistence type="predicted"/>
<accession>A0A9J5YQ22</accession>
<reference evidence="2 3" key="1">
    <citation type="submission" date="2020-09" db="EMBL/GenBank/DDBJ databases">
        <title>De no assembly of potato wild relative species, Solanum commersonii.</title>
        <authorList>
            <person name="Cho K."/>
        </authorList>
    </citation>
    <scope>NUCLEOTIDE SEQUENCE [LARGE SCALE GENOMIC DNA]</scope>
    <source>
        <strain evidence="2">LZ3.2</strain>
        <tissue evidence="2">Leaf</tissue>
    </source>
</reference>
<gene>
    <name evidence="2" type="ORF">H5410_032344</name>
</gene>
<dbReference type="AlphaFoldDB" id="A0A9J5YQ22"/>
<evidence type="ECO:0000256" key="1">
    <source>
        <dbReference type="SAM" id="Coils"/>
    </source>
</evidence>
<feature type="coiled-coil region" evidence="1">
    <location>
        <begin position="15"/>
        <end position="42"/>
    </location>
</feature>
<dbReference type="OrthoDB" id="1305551at2759"/>
<keyword evidence="1" id="KW-0175">Coiled coil</keyword>
<evidence type="ECO:0000313" key="3">
    <source>
        <dbReference type="Proteomes" id="UP000824120"/>
    </source>
</evidence>
<keyword evidence="3" id="KW-1185">Reference proteome</keyword>
<sequence>MSQLWSKLKALKIGLKDLNTYLASYRQKLQTARQSLEIVQSQIVTQPLNSVLIEQESVLLNDIRKWSLVEEQVLKQKSRVNWIAIGDANTKFFHAQMKIRSSKNTITSVYI</sequence>
<dbReference type="EMBL" id="JACXVP010000006">
    <property type="protein sequence ID" value="KAG5600974.1"/>
    <property type="molecule type" value="Genomic_DNA"/>
</dbReference>
<evidence type="ECO:0000313" key="2">
    <source>
        <dbReference type="EMBL" id="KAG5600974.1"/>
    </source>
</evidence>
<comment type="caution">
    <text evidence="2">The sequence shown here is derived from an EMBL/GenBank/DDBJ whole genome shotgun (WGS) entry which is preliminary data.</text>
</comment>
<protein>
    <submittedName>
        <fullName evidence="2">Uncharacterized protein</fullName>
    </submittedName>
</protein>
<dbReference type="Proteomes" id="UP000824120">
    <property type="component" value="Chromosome 6"/>
</dbReference>
<name>A0A9J5YQ22_SOLCO</name>